<comment type="caution">
    <text evidence="2">The sequence shown here is derived from an EMBL/GenBank/DDBJ whole genome shotgun (WGS) entry which is preliminary data.</text>
</comment>
<feature type="transmembrane region" description="Helical" evidence="1">
    <location>
        <begin position="97"/>
        <end position="118"/>
    </location>
</feature>
<feature type="transmembrane region" description="Helical" evidence="1">
    <location>
        <begin position="21"/>
        <end position="47"/>
    </location>
</feature>
<evidence type="ECO:0000313" key="3">
    <source>
        <dbReference type="Proteomes" id="UP000240569"/>
    </source>
</evidence>
<protein>
    <submittedName>
        <fullName evidence="2">Uncharacterized protein</fullName>
    </submittedName>
</protein>
<keyword evidence="1" id="KW-1133">Transmembrane helix</keyword>
<dbReference type="AlphaFoldDB" id="A0A2R6AAQ0"/>
<dbReference type="EMBL" id="NEXD01000103">
    <property type="protein sequence ID" value="PSN83446.1"/>
    <property type="molecule type" value="Genomic_DNA"/>
</dbReference>
<reference evidence="2 3" key="1">
    <citation type="submission" date="2017-04" db="EMBL/GenBank/DDBJ databases">
        <title>Novel microbial lineages endemic to geothermal iron-oxide mats fill important gaps in the evolutionary history of Archaea.</title>
        <authorList>
            <person name="Jay Z.J."/>
            <person name="Beam J.P."/>
            <person name="Dlakic M."/>
            <person name="Rusch D.B."/>
            <person name="Kozubal M.A."/>
            <person name="Inskeep W.P."/>
        </authorList>
    </citation>
    <scope>NUCLEOTIDE SEQUENCE [LARGE SCALE GENOMIC DNA]</scope>
    <source>
        <strain evidence="2">BE_D</strain>
    </source>
</reference>
<evidence type="ECO:0000256" key="1">
    <source>
        <dbReference type="SAM" id="Phobius"/>
    </source>
</evidence>
<feature type="transmembrane region" description="Helical" evidence="1">
    <location>
        <begin position="59"/>
        <end position="85"/>
    </location>
</feature>
<sequence>MERGVQTNRAQRLKPSFENKKALASYAYIVAPLNMLSGLVALFVSYYAYRYNKLVTHPVLSYVSMGFMLLGLGLLIEGSTSLVVLLRAHGYLLYARLSTFLYVILQVLSYLVIAIGYAKTTFQKVQGVTAVFVLSARQRVLEILRQEFFLQLTGGLVSLVLLTLIVFQAILVYSHSKNRVSLYVLSGFCFVFLGQALTLASILASSALLYTLSSAAKFAGFVFMASLLSGGGSKSVGAERKILPQ</sequence>
<feature type="transmembrane region" description="Helical" evidence="1">
    <location>
        <begin position="209"/>
        <end position="231"/>
    </location>
</feature>
<name>A0A2R6AAQ0_9ARCH</name>
<feature type="transmembrane region" description="Helical" evidence="1">
    <location>
        <begin position="148"/>
        <end position="173"/>
    </location>
</feature>
<organism evidence="2 3">
    <name type="scientific">Candidatus Marsarchaeota G1 archaeon BE_D</name>
    <dbReference type="NCBI Taxonomy" id="1978156"/>
    <lineage>
        <taxon>Archaea</taxon>
        <taxon>Candidatus Marsarchaeota</taxon>
        <taxon>Candidatus Marsarchaeota group 1</taxon>
    </lineage>
</organism>
<keyword evidence="1" id="KW-0472">Membrane</keyword>
<dbReference type="Proteomes" id="UP000240569">
    <property type="component" value="Unassembled WGS sequence"/>
</dbReference>
<proteinExistence type="predicted"/>
<keyword evidence="1" id="KW-0812">Transmembrane</keyword>
<gene>
    <name evidence="2" type="ORF">B9Q02_10535</name>
</gene>
<accession>A0A2R6AAQ0</accession>
<evidence type="ECO:0000313" key="2">
    <source>
        <dbReference type="EMBL" id="PSN83446.1"/>
    </source>
</evidence>
<feature type="transmembrane region" description="Helical" evidence="1">
    <location>
        <begin position="180"/>
        <end position="203"/>
    </location>
</feature>